<dbReference type="EMBL" id="KV441399">
    <property type="protein sequence ID" value="OAF57712.1"/>
    <property type="molecule type" value="Genomic_DNA"/>
</dbReference>
<dbReference type="OrthoDB" id="408373at2759"/>
<dbReference type="VEuPathDB" id="FungiDB:GMDG_01698"/>
<dbReference type="RefSeq" id="XP_024322999.1">
    <property type="nucleotide sequence ID" value="XM_024469275.1"/>
</dbReference>
<protein>
    <submittedName>
        <fullName evidence="1">Uncharacterized protein</fullName>
    </submittedName>
</protein>
<accession>A0A177A8F5</accession>
<gene>
    <name evidence="1" type="ORF">VC83_05657</name>
</gene>
<dbReference type="Proteomes" id="UP000077154">
    <property type="component" value="Unassembled WGS sequence"/>
</dbReference>
<dbReference type="AlphaFoldDB" id="A0A177A8F5"/>
<dbReference type="InterPro" id="IPR052897">
    <property type="entry name" value="Sec-Metab_Biosynth_Hydrolase"/>
</dbReference>
<sequence>MPEWMKYNAETDTFTVTPTDATTIFYHDLPPGAASLIASLRSHSAGFFFSTTTHAAWTHIPSTYLIGMADRTRFTAAVSELMIQGARGVEKSAFGVVERVDGRSAEEDGGGGGVGCVGGV</sequence>
<name>A0A177A8F5_9PEZI</name>
<organism evidence="1">
    <name type="scientific">Pseudogymnoascus destructans</name>
    <dbReference type="NCBI Taxonomy" id="655981"/>
    <lineage>
        <taxon>Eukaryota</taxon>
        <taxon>Fungi</taxon>
        <taxon>Dikarya</taxon>
        <taxon>Ascomycota</taxon>
        <taxon>Pezizomycotina</taxon>
        <taxon>Leotiomycetes</taxon>
        <taxon>Thelebolales</taxon>
        <taxon>Thelebolaceae</taxon>
        <taxon>Pseudogymnoascus</taxon>
    </lineage>
</organism>
<proteinExistence type="predicted"/>
<dbReference type="GeneID" id="36288722"/>
<reference evidence="1" key="1">
    <citation type="submission" date="2016-03" db="EMBL/GenBank/DDBJ databases">
        <title>Updated assembly of Pseudogymnoascus destructans, the fungus causing white-nose syndrome of bats.</title>
        <authorList>
            <person name="Palmer J.M."/>
            <person name="Drees K.P."/>
            <person name="Foster J.T."/>
            <person name="Lindner D.L."/>
        </authorList>
    </citation>
    <scope>NUCLEOTIDE SEQUENCE [LARGE SCALE GENOMIC DNA]</scope>
    <source>
        <strain evidence="1">20631-21</strain>
    </source>
</reference>
<dbReference type="PANTHER" id="PTHR37017:SF11">
    <property type="entry name" value="ESTERASE_LIPASE_THIOESTERASE DOMAIN-CONTAINING PROTEIN"/>
    <property type="match status" value="1"/>
</dbReference>
<dbReference type="eggNOG" id="ENOG502RS9F">
    <property type="taxonomic scope" value="Eukaryota"/>
</dbReference>
<dbReference type="PANTHER" id="PTHR37017">
    <property type="entry name" value="AB HYDROLASE-1 DOMAIN-CONTAINING PROTEIN-RELATED"/>
    <property type="match status" value="1"/>
</dbReference>
<dbReference type="Gene3D" id="3.40.50.1820">
    <property type="entry name" value="alpha/beta hydrolase"/>
    <property type="match status" value="1"/>
</dbReference>
<dbReference type="InterPro" id="IPR029058">
    <property type="entry name" value="AB_hydrolase_fold"/>
</dbReference>
<evidence type="ECO:0000313" key="1">
    <source>
        <dbReference type="EMBL" id="OAF57712.1"/>
    </source>
</evidence>